<feature type="transmembrane region" description="Helical" evidence="1">
    <location>
        <begin position="44"/>
        <end position="65"/>
    </location>
</feature>
<dbReference type="RefSeq" id="WP_211634461.1">
    <property type="nucleotide sequence ID" value="NZ_CP073100.1"/>
</dbReference>
<evidence type="ECO:0000256" key="1">
    <source>
        <dbReference type="SAM" id="Phobius"/>
    </source>
</evidence>
<keyword evidence="1" id="KW-0472">Membrane</keyword>
<name>A0A975J358_9BACT</name>
<organism evidence="2 3">
    <name type="scientific">Luteolibacter ambystomatis</name>
    <dbReference type="NCBI Taxonomy" id="2824561"/>
    <lineage>
        <taxon>Bacteria</taxon>
        <taxon>Pseudomonadati</taxon>
        <taxon>Verrucomicrobiota</taxon>
        <taxon>Verrucomicrobiia</taxon>
        <taxon>Verrucomicrobiales</taxon>
        <taxon>Verrucomicrobiaceae</taxon>
        <taxon>Luteolibacter</taxon>
    </lineage>
</organism>
<reference evidence="2" key="1">
    <citation type="submission" date="2021-04" db="EMBL/GenBank/DDBJ databases">
        <title>Luteolibacter sp. 32A isolated from the skin of an Anderson's salamander (Ambystoma andersonii).</title>
        <authorList>
            <person name="Spergser J."/>
            <person name="Busse H.-J."/>
        </authorList>
    </citation>
    <scope>NUCLEOTIDE SEQUENCE</scope>
    <source>
        <strain evidence="2">32A</strain>
    </source>
</reference>
<keyword evidence="1" id="KW-1133">Transmembrane helix</keyword>
<evidence type="ECO:0000313" key="2">
    <source>
        <dbReference type="EMBL" id="QUE53117.1"/>
    </source>
</evidence>
<dbReference type="AlphaFoldDB" id="A0A975J358"/>
<dbReference type="EMBL" id="CP073100">
    <property type="protein sequence ID" value="QUE53117.1"/>
    <property type="molecule type" value="Genomic_DNA"/>
</dbReference>
<accession>A0A975J358</accession>
<keyword evidence="3" id="KW-1185">Reference proteome</keyword>
<gene>
    <name evidence="2" type="ORF">KBB96_09515</name>
</gene>
<dbReference type="Proteomes" id="UP000676169">
    <property type="component" value="Chromosome"/>
</dbReference>
<sequence length="80" mass="8715">MNNNDDNTAILLTSIIVAASSLALPFILPIVFSLVGQLILRDEGLAMIGALLGFSLGIAGTVMSIQWSMRYYRKNSNKDR</sequence>
<proteinExistence type="predicted"/>
<feature type="transmembrane region" description="Helical" evidence="1">
    <location>
        <begin position="9"/>
        <end position="32"/>
    </location>
</feature>
<evidence type="ECO:0000313" key="3">
    <source>
        <dbReference type="Proteomes" id="UP000676169"/>
    </source>
</evidence>
<dbReference type="KEGG" id="lamb:KBB96_09515"/>
<keyword evidence="1" id="KW-0812">Transmembrane</keyword>
<protein>
    <submittedName>
        <fullName evidence="2">Uncharacterized protein</fullName>
    </submittedName>
</protein>